<comment type="caution">
    <text evidence="1">The sequence shown here is derived from an EMBL/GenBank/DDBJ whole genome shotgun (WGS) entry which is preliminary data.</text>
</comment>
<proteinExistence type="predicted"/>
<accession>A0AAV3XYE5</accession>
<dbReference type="AlphaFoldDB" id="A0AAV3XYE5"/>
<organism evidence="1 2">
    <name type="scientific">Plakobranchus ocellatus</name>
    <dbReference type="NCBI Taxonomy" id="259542"/>
    <lineage>
        <taxon>Eukaryota</taxon>
        <taxon>Metazoa</taxon>
        <taxon>Spiralia</taxon>
        <taxon>Lophotrochozoa</taxon>
        <taxon>Mollusca</taxon>
        <taxon>Gastropoda</taxon>
        <taxon>Heterobranchia</taxon>
        <taxon>Euthyneura</taxon>
        <taxon>Panpulmonata</taxon>
        <taxon>Sacoglossa</taxon>
        <taxon>Placobranchoidea</taxon>
        <taxon>Plakobranchidae</taxon>
        <taxon>Plakobranchus</taxon>
    </lineage>
</organism>
<dbReference type="EMBL" id="BLXT01000255">
    <property type="protein sequence ID" value="GFN75146.1"/>
    <property type="molecule type" value="Genomic_DNA"/>
</dbReference>
<reference evidence="1 2" key="1">
    <citation type="journal article" date="2021" name="Elife">
        <title>Chloroplast acquisition without the gene transfer in kleptoplastic sea slugs, Plakobranchus ocellatus.</title>
        <authorList>
            <person name="Maeda T."/>
            <person name="Takahashi S."/>
            <person name="Yoshida T."/>
            <person name="Shimamura S."/>
            <person name="Takaki Y."/>
            <person name="Nagai Y."/>
            <person name="Toyoda A."/>
            <person name="Suzuki Y."/>
            <person name="Arimoto A."/>
            <person name="Ishii H."/>
            <person name="Satoh N."/>
            <person name="Nishiyama T."/>
            <person name="Hasebe M."/>
            <person name="Maruyama T."/>
            <person name="Minagawa J."/>
            <person name="Obokata J."/>
            <person name="Shigenobu S."/>
        </authorList>
    </citation>
    <scope>NUCLEOTIDE SEQUENCE [LARGE SCALE GENOMIC DNA]</scope>
</reference>
<gene>
    <name evidence="1" type="ORF">PoB_000165200</name>
</gene>
<evidence type="ECO:0000313" key="1">
    <source>
        <dbReference type="EMBL" id="GFN75146.1"/>
    </source>
</evidence>
<name>A0AAV3XYE5_9GAST</name>
<protein>
    <submittedName>
        <fullName evidence="1">Uncharacterized protein</fullName>
    </submittedName>
</protein>
<evidence type="ECO:0000313" key="2">
    <source>
        <dbReference type="Proteomes" id="UP000735302"/>
    </source>
</evidence>
<sequence length="153" mass="16479">MISRHHFNCRLRDVGGTVACESALRSAGSFRRGFESRYRRFDPTDGLKASDHLATRQLFLEQSVNQRGLTQALGTGTPGAHALLAWNSVSQSVTVRRALSSQPSDMLTCCRLPDAGGNLPLVACQNVGLIRVTVHWQTCVNEGAGEGQGAGKK</sequence>
<dbReference type="Proteomes" id="UP000735302">
    <property type="component" value="Unassembled WGS sequence"/>
</dbReference>
<keyword evidence="2" id="KW-1185">Reference proteome</keyword>